<dbReference type="Gene3D" id="3.90.226.10">
    <property type="entry name" value="2-enoyl-CoA Hydratase, Chain A, domain 1"/>
    <property type="match status" value="1"/>
</dbReference>
<feature type="compositionally biased region" description="Basic and acidic residues" evidence="1">
    <location>
        <begin position="946"/>
        <end position="962"/>
    </location>
</feature>
<dbReference type="GO" id="GO:0070531">
    <property type="term" value="C:BRCA1-A complex"/>
    <property type="evidence" value="ECO:0007669"/>
    <property type="project" value="InterPro"/>
</dbReference>
<evidence type="ECO:0000256" key="1">
    <source>
        <dbReference type="SAM" id="MobiDB-lite"/>
    </source>
</evidence>
<dbReference type="InterPro" id="IPR051053">
    <property type="entry name" value="ECH/Chromodomain_protein"/>
</dbReference>
<dbReference type="OrthoDB" id="6357915at2759"/>
<dbReference type="InterPro" id="IPR010358">
    <property type="entry name" value="BRE"/>
</dbReference>
<dbReference type="InterPro" id="IPR029045">
    <property type="entry name" value="ClpP/crotonase-like_dom_sf"/>
</dbReference>
<evidence type="ECO:0000313" key="2">
    <source>
        <dbReference type="EMBL" id="CAD7229509.1"/>
    </source>
</evidence>
<accession>A0A7R8ZRM5</accession>
<name>A0A7R8ZRM5_9CRUS</name>
<organism evidence="2">
    <name type="scientific">Cyprideis torosa</name>
    <dbReference type="NCBI Taxonomy" id="163714"/>
    <lineage>
        <taxon>Eukaryota</taxon>
        <taxon>Metazoa</taxon>
        <taxon>Ecdysozoa</taxon>
        <taxon>Arthropoda</taxon>
        <taxon>Crustacea</taxon>
        <taxon>Oligostraca</taxon>
        <taxon>Ostracoda</taxon>
        <taxon>Podocopa</taxon>
        <taxon>Podocopida</taxon>
        <taxon>Cytherocopina</taxon>
        <taxon>Cytheroidea</taxon>
        <taxon>Cytherideidae</taxon>
        <taxon>Cyprideis</taxon>
    </lineage>
</organism>
<protein>
    <submittedName>
        <fullName evidence="2">Uncharacterized protein</fullName>
    </submittedName>
</protein>
<dbReference type="SUPFAM" id="SSF52096">
    <property type="entry name" value="ClpP/crotonase"/>
    <property type="match status" value="1"/>
</dbReference>
<dbReference type="PANTHER" id="PTHR43684:SF13">
    <property type="entry name" value="CHROMODOMAIN Y-LIKE PROTEIN"/>
    <property type="match status" value="1"/>
</dbReference>
<feature type="compositionally biased region" description="Low complexity" evidence="1">
    <location>
        <begin position="887"/>
        <end position="906"/>
    </location>
</feature>
<feature type="compositionally biased region" description="Basic residues" evidence="1">
    <location>
        <begin position="1028"/>
        <end position="1038"/>
    </location>
</feature>
<feature type="region of interest" description="Disordered" evidence="1">
    <location>
        <begin position="529"/>
        <end position="601"/>
    </location>
</feature>
<feature type="region of interest" description="Disordered" evidence="1">
    <location>
        <begin position="984"/>
        <end position="1003"/>
    </location>
</feature>
<reference evidence="2" key="1">
    <citation type="submission" date="2020-11" db="EMBL/GenBank/DDBJ databases">
        <authorList>
            <person name="Tran Van P."/>
        </authorList>
    </citation>
    <scope>NUCLEOTIDE SEQUENCE</scope>
</reference>
<dbReference type="Pfam" id="PF06113">
    <property type="entry name" value="BRE"/>
    <property type="match status" value="1"/>
</dbReference>
<feature type="compositionally biased region" description="Basic and acidic residues" evidence="1">
    <location>
        <begin position="736"/>
        <end position="745"/>
    </location>
</feature>
<sequence length="1425" mass="155839">MVDLELYNTCLLIESNPVYVAASESPGCSEVQAVVVLGNPGGEALDGLVTHDEAGRFRSRCMMFQIFVQTIAILSLHLVMNQNFYQRKNERSSDWYKMDTPFSPDLLLPWLAPLVKAALYDRTVCLGKSRITSVWCTKIRDHLKREHFEDLAGQCDCFAISFPYAWNKDWILTFEFDAHARKRPPIIIYPGSHPTVSENEEDEALDKWDPSSLTSFRDLLEVLLRSHRQHHLKQLEDSRGPDAASQSIEAYKELAKVVERDHIDVFVNPAVTEPVQIFAWNYPNLDALSPLTLSPDRFGPHFVGVVGTFPSELYHPDSQWTMSVVQSKGVIELASIAFPGSRSGLVIPPELEANDTLATILTSVMESIEKEVDYYGFWKNYQRKCTHVLIAFFPKNVFDSDPAHYEYVTLGFEEVLRETKICGVIHLEFAEPSEAQQARYGDSLKVIWRSSCDGGENWIEKLQFVKRADAFKKNWELNLIRVLSFPLFVMLPRRRPKRAAATAEARARKMGQAGAVAVAEVTAPTVRARKMAETETKARKMGLAEAAAETKARKMGQAEAAAETKARKMGQAEAAAETKARKMGQAEAAAETKARKMGQAEAAAETKARKVGQAEAAAEAKARKMGQAQAAAETKARKVGQAEAAAEAKARKMGQAEAAAETKARKVGQAEVAAEAKARKMGQADAEAEMGAQARKRGRPRKNPAPKEGTPKKKIEPTATASGSSRAASSPIPAEGKSRALRSSEDPIVPLTPPPPLAFSSRKGRQQLQKTPPASLAPPPMLSSSALQRMSAGVKSEAKSAPETSRQVVAGVKPQRKRIHKESSPGPSSQGEVPSSESSGRASPPLSIASSTSSTSTRASSVRKRATTKQKAASPLPPPTRGGGSGRVSPASSSSSSKKGAPKRQGTAGGSAPGSSVGSRAHSTSPPPPATKKMKLLPSKNVSPDSGKEDLGPTVLRRDRTHSAFLARERRRRITMCLNQLRQRSLAEDSVSPGSPGASFPRRLLGAGTAASSWRSPHGSLWPPPSSPKRRQRRRKKRTGSEDTSDESVTEAFPIFGRGGPSVKRKTTASSTQATSVPPASMTRDEQYKYYEEEYPTELAHLNLKYKLERYREMKSILASIQTHKWTLRSRMNDLVAQLPYTEIGLDLTDDVLLRLHICTPNHEHQKVNRRPRNMFTLHGLQELTEILLGSIEMPDIPLVMVCGHGMEAFCLGVDWSSLLSEDGDEPTIAEIKKVVVAIRNLLTILILYPKPVVAVVSGEVAGLGAALLPCFSTVHIRDGSIIRLPKSETTGLQELLEPPFVKEIKVRSSAEIERQDPSRPYLSAEELRRMGVASRVISTAAEGSFVSHSLSVCKELSRVDGKLASRERGDSEVLTVEKWFLTGAKLAPYFQPRSALPAEIFPTRRCGGGERKLNGVEEALGSIN</sequence>
<feature type="compositionally biased region" description="Low complexity" evidence="1">
    <location>
        <begin position="847"/>
        <end position="860"/>
    </location>
</feature>
<feature type="region of interest" description="Disordered" evidence="1">
    <location>
        <begin position="678"/>
        <end position="963"/>
    </location>
</feature>
<dbReference type="GO" id="GO:0070552">
    <property type="term" value="C:BRISC complex"/>
    <property type="evidence" value="ECO:0007669"/>
    <property type="project" value="InterPro"/>
</dbReference>
<feature type="region of interest" description="Disordered" evidence="1">
    <location>
        <begin position="1008"/>
        <end position="1081"/>
    </location>
</feature>
<feature type="compositionally biased region" description="Polar residues" evidence="1">
    <location>
        <begin position="1068"/>
        <end position="1078"/>
    </location>
</feature>
<gene>
    <name evidence="2" type="ORF">CTOB1V02_LOCUS7379</name>
</gene>
<feature type="compositionally biased region" description="Low complexity" evidence="1">
    <location>
        <begin position="717"/>
        <end position="734"/>
    </location>
</feature>
<dbReference type="PANTHER" id="PTHR43684">
    <property type="match status" value="1"/>
</dbReference>
<feature type="compositionally biased region" description="Basic residues" evidence="1">
    <location>
        <begin position="694"/>
        <end position="704"/>
    </location>
</feature>
<feature type="compositionally biased region" description="Low complexity" evidence="1">
    <location>
        <begin position="824"/>
        <end position="840"/>
    </location>
</feature>
<dbReference type="EMBL" id="OB662110">
    <property type="protein sequence ID" value="CAD7229509.1"/>
    <property type="molecule type" value="Genomic_DNA"/>
</dbReference>
<proteinExistence type="predicted"/>